<dbReference type="AlphaFoldDB" id="A0A6L7G4X3"/>
<organism evidence="13 14">
    <name type="scientific">Pseudooceanicola albus</name>
    <dbReference type="NCBI Taxonomy" id="2692189"/>
    <lineage>
        <taxon>Bacteria</taxon>
        <taxon>Pseudomonadati</taxon>
        <taxon>Pseudomonadota</taxon>
        <taxon>Alphaproteobacteria</taxon>
        <taxon>Rhodobacterales</taxon>
        <taxon>Paracoccaceae</taxon>
        <taxon>Pseudooceanicola</taxon>
    </lineage>
</organism>
<evidence type="ECO:0000256" key="6">
    <source>
        <dbReference type="ARBA" id="ARBA00047334"/>
    </source>
</evidence>
<comment type="function">
    <text evidence="9">Condenses 4-methyl-5-(beta-hydroxyethyl)thiazole monophosphate (THZ-P) and 2-methyl-4-amino-5-hydroxymethyl pyrimidine pyrophosphate (HMP-PP) to form thiamine monophosphate (TMP).</text>
</comment>
<feature type="binding site" evidence="9">
    <location>
        <position position="66"/>
    </location>
    <ligand>
        <name>Mg(2+)</name>
        <dbReference type="ChEBI" id="CHEBI:18420"/>
    </ligand>
</feature>
<feature type="binding site" evidence="9">
    <location>
        <position position="65"/>
    </location>
    <ligand>
        <name>4-amino-2-methyl-5-(diphosphooxymethyl)pyrimidine</name>
        <dbReference type="ChEBI" id="CHEBI:57841"/>
    </ligand>
</feature>
<dbReference type="PANTHER" id="PTHR20857:SF15">
    <property type="entry name" value="THIAMINE-PHOSPHATE SYNTHASE"/>
    <property type="match status" value="1"/>
</dbReference>
<dbReference type="GO" id="GO:0009229">
    <property type="term" value="P:thiamine diphosphate biosynthetic process"/>
    <property type="evidence" value="ECO:0007669"/>
    <property type="project" value="UniProtKB-UniRule"/>
</dbReference>
<keyword evidence="2 9" id="KW-0808">Transferase</keyword>
<dbReference type="GO" id="GO:0000287">
    <property type="term" value="F:magnesium ion binding"/>
    <property type="evidence" value="ECO:0007669"/>
    <property type="project" value="UniProtKB-UniRule"/>
</dbReference>
<evidence type="ECO:0000256" key="9">
    <source>
        <dbReference type="HAMAP-Rule" id="MF_00097"/>
    </source>
</evidence>
<evidence type="ECO:0000256" key="1">
    <source>
        <dbReference type="ARBA" id="ARBA00005165"/>
    </source>
</evidence>
<dbReference type="InterPro" id="IPR036206">
    <property type="entry name" value="ThiamineP_synth_sf"/>
</dbReference>
<feature type="binding site" evidence="9">
    <location>
        <begin position="130"/>
        <end position="132"/>
    </location>
    <ligand>
        <name>2-[(2R,5Z)-2-carboxy-4-methylthiazol-5(2H)-ylidene]ethyl phosphate</name>
        <dbReference type="ChEBI" id="CHEBI:62899"/>
    </ligand>
</feature>
<feature type="binding site" evidence="9">
    <location>
        <position position="161"/>
    </location>
    <ligand>
        <name>2-[(2R,5Z)-2-carboxy-4-methylthiazol-5(2H)-ylidene]ethyl phosphate</name>
        <dbReference type="ChEBI" id="CHEBI:62899"/>
    </ligand>
</feature>
<dbReference type="InterPro" id="IPR013785">
    <property type="entry name" value="Aldolase_TIM"/>
</dbReference>
<evidence type="ECO:0000259" key="12">
    <source>
        <dbReference type="Pfam" id="PF02581"/>
    </source>
</evidence>
<evidence type="ECO:0000256" key="10">
    <source>
        <dbReference type="RuleBase" id="RU003826"/>
    </source>
</evidence>
<protein>
    <recommendedName>
        <fullName evidence="9">Thiamine-phosphate synthase</fullName>
        <shortName evidence="9">TP synthase</shortName>
        <shortName evidence="9">TPS</shortName>
        <ecNumber evidence="9">2.5.1.3</ecNumber>
    </recommendedName>
    <alternativeName>
        <fullName evidence="9">Thiamine-phosphate pyrophosphorylase</fullName>
        <shortName evidence="9">TMP pyrophosphorylase</shortName>
        <shortName evidence="9">TMP-PPase</shortName>
    </alternativeName>
</protein>
<evidence type="ECO:0000256" key="8">
    <source>
        <dbReference type="ARBA" id="ARBA00047883"/>
    </source>
</evidence>
<feature type="binding site" evidence="9">
    <location>
        <begin position="181"/>
        <end position="182"/>
    </location>
    <ligand>
        <name>2-[(2R,5Z)-2-carboxy-4-methylthiazol-5(2H)-ylidene]ethyl phosphate</name>
        <dbReference type="ChEBI" id="CHEBI:62899"/>
    </ligand>
</feature>
<comment type="catalytic activity">
    <reaction evidence="6 9 10">
        <text>4-methyl-5-(2-phosphooxyethyl)-thiazole + 4-amino-2-methyl-5-(diphosphooxymethyl)pyrimidine + H(+) = thiamine phosphate + diphosphate</text>
        <dbReference type="Rhea" id="RHEA:22328"/>
        <dbReference type="ChEBI" id="CHEBI:15378"/>
        <dbReference type="ChEBI" id="CHEBI:33019"/>
        <dbReference type="ChEBI" id="CHEBI:37575"/>
        <dbReference type="ChEBI" id="CHEBI:57841"/>
        <dbReference type="ChEBI" id="CHEBI:58296"/>
        <dbReference type="EC" id="2.5.1.3"/>
    </reaction>
</comment>
<keyword evidence="14" id="KW-1185">Reference proteome</keyword>
<evidence type="ECO:0000256" key="5">
    <source>
        <dbReference type="ARBA" id="ARBA00022977"/>
    </source>
</evidence>
<comment type="catalytic activity">
    <reaction evidence="7 9 10">
        <text>2-(2-carboxy-4-methylthiazol-5-yl)ethyl phosphate + 4-amino-2-methyl-5-(diphosphooxymethyl)pyrimidine + 2 H(+) = thiamine phosphate + CO2 + diphosphate</text>
        <dbReference type="Rhea" id="RHEA:47848"/>
        <dbReference type="ChEBI" id="CHEBI:15378"/>
        <dbReference type="ChEBI" id="CHEBI:16526"/>
        <dbReference type="ChEBI" id="CHEBI:33019"/>
        <dbReference type="ChEBI" id="CHEBI:37575"/>
        <dbReference type="ChEBI" id="CHEBI:57841"/>
        <dbReference type="ChEBI" id="CHEBI:62890"/>
        <dbReference type="EC" id="2.5.1.3"/>
    </reaction>
</comment>
<dbReference type="InterPro" id="IPR022998">
    <property type="entry name" value="ThiamineP_synth_TenI"/>
</dbReference>
<proteinExistence type="inferred from homology"/>
<comment type="pathway">
    <text evidence="1 9 11">Cofactor biosynthesis; thiamine diphosphate biosynthesis; thiamine phosphate from 4-amino-2-methyl-5-diphosphomethylpyrimidine and 4-methyl-5-(2-phosphoethyl)-thiazole: step 1/1.</text>
</comment>
<dbReference type="EC" id="2.5.1.3" evidence="9"/>
<dbReference type="Pfam" id="PF02581">
    <property type="entry name" value="TMP-TENI"/>
    <property type="match status" value="1"/>
</dbReference>
<name>A0A6L7G4X3_9RHOB</name>
<evidence type="ECO:0000256" key="4">
    <source>
        <dbReference type="ARBA" id="ARBA00022842"/>
    </source>
</evidence>
<gene>
    <name evidence="9 13" type="primary">thiE</name>
    <name evidence="13" type="ORF">GR170_15135</name>
</gene>
<accession>A0A6L7G4X3</accession>
<dbReference type="EMBL" id="WUMU01000017">
    <property type="protein sequence ID" value="MXN19175.1"/>
    <property type="molecule type" value="Genomic_DNA"/>
</dbReference>
<keyword evidence="4 9" id="KW-0460">Magnesium</keyword>
<sequence length="204" mass="20928">MIPPLCFITDAGAPRSALAQAEAAARAGAPWIQLRDKTLADADFARLAREMSDRLAPLGAKLFLNDRVDVALALRTDGLHIGQSDGDPALIRDLIGPEMILGLSVDTDAQLAAIPEGIVDYLGIGPVRATASKSDHATPLGLEGAARIIARTALPCLAIGGLTHADTAPLKAAGAAGMAVVSAISRAPDMGLATAEILQAWSRA</sequence>
<feature type="binding site" evidence="9">
    <location>
        <begin position="33"/>
        <end position="37"/>
    </location>
    <ligand>
        <name>4-amino-2-methyl-5-(diphosphooxymethyl)pyrimidine</name>
        <dbReference type="ChEBI" id="CHEBI:57841"/>
    </ligand>
</feature>
<evidence type="ECO:0000313" key="13">
    <source>
        <dbReference type="EMBL" id="MXN19175.1"/>
    </source>
</evidence>
<evidence type="ECO:0000256" key="3">
    <source>
        <dbReference type="ARBA" id="ARBA00022723"/>
    </source>
</evidence>
<feature type="binding site" evidence="9">
    <location>
        <position position="104"/>
    </location>
    <ligand>
        <name>4-amino-2-methyl-5-(diphosphooxymethyl)pyrimidine</name>
        <dbReference type="ChEBI" id="CHEBI:57841"/>
    </ligand>
</feature>
<comment type="cofactor">
    <cofactor evidence="9">
        <name>Mg(2+)</name>
        <dbReference type="ChEBI" id="CHEBI:18420"/>
    </cofactor>
    <text evidence="9">Binds 1 Mg(2+) ion per subunit.</text>
</comment>
<feature type="binding site" evidence="9">
    <location>
        <position position="133"/>
    </location>
    <ligand>
        <name>4-amino-2-methyl-5-(diphosphooxymethyl)pyrimidine</name>
        <dbReference type="ChEBI" id="CHEBI:57841"/>
    </ligand>
</feature>
<evidence type="ECO:0000256" key="11">
    <source>
        <dbReference type="RuleBase" id="RU004253"/>
    </source>
</evidence>
<comment type="catalytic activity">
    <reaction evidence="8 9 10">
        <text>2-[(2R,5Z)-2-carboxy-4-methylthiazol-5(2H)-ylidene]ethyl phosphate + 4-amino-2-methyl-5-(diphosphooxymethyl)pyrimidine + 2 H(+) = thiamine phosphate + CO2 + diphosphate</text>
        <dbReference type="Rhea" id="RHEA:47844"/>
        <dbReference type="ChEBI" id="CHEBI:15378"/>
        <dbReference type="ChEBI" id="CHEBI:16526"/>
        <dbReference type="ChEBI" id="CHEBI:33019"/>
        <dbReference type="ChEBI" id="CHEBI:37575"/>
        <dbReference type="ChEBI" id="CHEBI:57841"/>
        <dbReference type="ChEBI" id="CHEBI:62899"/>
        <dbReference type="EC" id="2.5.1.3"/>
    </reaction>
</comment>
<dbReference type="HAMAP" id="MF_00097">
    <property type="entry name" value="TMP_synthase"/>
    <property type="match status" value="1"/>
</dbReference>
<dbReference type="GO" id="GO:0009228">
    <property type="term" value="P:thiamine biosynthetic process"/>
    <property type="evidence" value="ECO:0007669"/>
    <property type="project" value="UniProtKB-KW"/>
</dbReference>
<evidence type="ECO:0000256" key="2">
    <source>
        <dbReference type="ARBA" id="ARBA00022679"/>
    </source>
</evidence>
<dbReference type="GO" id="GO:0005737">
    <property type="term" value="C:cytoplasm"/>
    <property type="evidence" value="ECO:0007669"/>
    <property type="project" value="TreeGrafter"/>
</dbReference>
<dbReference type="UniPathway" id="UPA00060">
    <property type="reaction ID" value="UER00141"/>
</dbReference>
<keyword evidence="3 9" id="KW-0479">Metal-binding</keyword>
<dbReference type="Proteomes" id="UP000477911">
    <property type="component" value="Unassembled WGS sequence"/>
</dbReference>
<evidence type="ECO:0000313" key="14">
    <source>
        <dbReference type="Proteomes" id="UP000477911"/>
    </source>
</evidence>
<comment type="similarity">
    <text evidence="9 10">Belongs to the thiamine-phosphate synthase family.</text>
</comment>
<dbReference type="RefSeq" id="WP_160895302.1">
    <property type="nucleotide sequence ID" value="NZ_WUMU01000017.1"/>
</dbReference>
<feature type="binding site" evidence="9">
    <location>
        <position position="85"/>
    </location>
    <ligand>
        <name>Mg(2+)</name>
        <dbReference type="ChEBI" id="CHEBI:18420"/>
    </ligand>
</feature>
<dbReference type="GO" id="GO:0004789">
    <property type="term" value="F:thiamine-phosphate diphosphorylase activity"/>
    <property type="evidence" value="ECO:0007669"/>
    <property type="project" value="UniProtKB-UniRule"/>
</dbReference>
<dbReference type="SUPFAM" id="SSF51391">
    <property type="entry name" value="Thiamin phosphate synthase"/>
    <property type="match status" value="1"/>
</dbReference>
<feature type="domain" description="Thiamine phosphate synthase/TenI" evidence="12">
    <location>
        <begin position="5"/>
        <end position="184"/>
    </location>
</feature>
<comment type="caution">
    <text evidence="13">The sequence shown here is derived from an EMBL/GenBank/DDBJ whole genome shotgun (WGS) entry which is preliminary data.</text>
</comment>
<evidence type="ECO:0000256" key="7">
    <source>
        <dbReference type="ARBA" id="ARBA00047851"/>
    </source>
</evidence>
<dbReference type="CDD" id="cd00564">
    <property type="entry name" value="TMP_TenI"/>
    <property type="match status" value="1"/>
</dbReference>
<reference evidence="13 14" key="1">
    <citation type="submission" date="2019-12" db="EMBL/GenBank/DDBJ databases">
        <authorList>
            <person name="Li M."/>
        </authorList>
    </citation>
    <scope>NUCLEOTIDE SEQUENCE [LARGE SCALE GENOMIC DNA]</scope>
    <source>
        <strain evidence="13 14">GBMRC 2024</strain>
    </source>
</reference>
<dbReference type="PANTHER" id="PTHR20857">
    <property type="entry name" value="THIAMINE-PHOSPHATE PYROPHOSPHORYLASE"/>
    <property type="match status" value="1"/>
</dbReference>
<keyword evidence="5 9" id="KW-0784">Thiamine biosynthesis</keyword>
<dbReference type="Gene3D" id="3.20.20.70">
    <property type="entry name" value="Aldolase class I"/>
    <property type="match status" value="1"/>
</dbReference>
<dbReference type="NCBIfam" id="TIGR00693">
    <property type="entry name" value="thiE"/>
    <property type="match status" value="1"/>
</dbReference>
<dbReference type="InterPro" id="IPR034291">
    <property type="entry name" value="TMP_synthase"/>
</dbReference>